<name>A0A1Y0EE96_9RHOB</name>
<evidence type="ECO:0000256" key="5">
    <source>
        <dbReference type="ARBA" id="ARBA00022989"/>
    </source>
</evidence>
<dbReference type="PANTHER" id="PTHR34229:SF1">
    <property type="entry name" value="METAL TRANSPORT PROTEIN HI_1621-RELATED"/>
    <property type="match status" value="1"/>
</dbReference>
<feature type="transmembrane region" description="Helical" evidence="7">
    <location>
        <begin position="7"/>
        <end position="32"/>
    </location>
</feature>
<reference evidence="8 9" key="1">
    <citation type="submission" date="2017-05" db="EMBL/GenBank/DDBJ databases">
        <title>Genome Sequence of Loktanella vestfoldensis Strain SMR4r Isolated from a Culture of the Diatom Skeletonema marinoi.</title>
        <authorList>
            <person name="Topel M."/>
            <person name="Pinder M.I.M."/>
            <person name="Johansson O.N."/>
            <person name="Kourtchenko O."/>
            <person name="Godhe A."/>
            <person name="Clarke A.K."/>
        </authorList>
    </citation>
    <scope>NUCLEOTIDE SEQUENCE [LARGE SCALE GENOMIC DNA]</scope>
    <source>
        <strain evidence="8 9">SMR4r</strain>
    </source>
</reference>
<keyword evidence="9" id="KW-1185">Reference proteome</keyword>
<dbReference type="EMBL" id="CP021431">
    <property type="protein sequence ID" value="ARU01924.1"/>
    <property type="molecule type" value="Genomic_DNA"/>
</dbReference>
<dbReference type="GO" id="GO:0005886">
    <property type="term" value="C:plasma membrane"/>
    <property type="evidence" value="ECO:0007669"/>
    <property type="project" value="UniProtKB-SubCell"/>
</dbReference>
<evidence type="ECO:0000313" key="9">
    <source>
        <dbReference type="Proteomes" id="UP000195273"/>
    </source>
</evidence>
<feature type="transmembrane region" description="Helical" evidence="7">
    <location>
        <begin position="44"/>
        <end position="61"/>
    </location>
</feature>
<proteinExistence type="predicted"/>
<evidence type="ECO:0000313" key="8">
    <source>
        <dbReference type="EMBL" id="ARU01924.1"/>
    </source>
</evidence>
<feature type="transmembrane region" description="Helical" evidence="7">
    <location>
        <begin position="102"/>
        <end position="122"/>
    </location>
</feature>
<dbReference type="STRING" id="1122181.GCA_000382265_01171"/>
<dbReference type="Proteomes" id="UP000195273">
    <property type="component" value="Chromosome"/>
</dbReference>
<sequence length="211" mass="21426">MHIPDGILPLGLTLGGWAVAAGLTAVCLNRIAAQPDPRAGLPRASMMTAAFFAASLIHIPVPPSSVHLMLPGLMGAMLGWYALPAILIGLTFQAVMFGHGGLTTLGVNAVILGLPALLAFGVTRFLGQLRQRAAAAVLGFATGAGAVLLAVALFATLLLAGLPAHLDAGAERAAITALALAHLPLALAEGMVVAAVLGFLRRTNPEMIIAR</sequence>
<dbReference type="OrthoDB" id="9792317at2"/>
<keyword evidence="2" id="KW-0813">Transport</keyword>
<feature type="transmembrane region" description="Helical" evidence="7">
    <location>
        <begin position="174"/>
        <end position="200"/>
    </location>
</feature>
<dbReference type="InterPro" id="IPR002751">
    <property type="entry name" value="CbiM/NikMN"/>
</dbReference>
<dbReference type="GO" id="GO:0000041">
    <property type="term" value="P:transition metal ion transport"/>
    <property type="evidence" value="ECO:0007669"/>
    <property type="project" value="InterPro"/>
</dbReference>
<dbReference type="RefSeq" id="WP_087209089.1">
    <property type="nucleotide sequence ID" value="NZ_CP021431.1"/>
</dbReference>
<dbReference type="NCBIfam" id="NF004906">
    <property type="entry name" value="PRK06265.2-1"/>
    <property type="match status" value="1"/>
</dbReference>
<keyword evidence="6 7" id="KW-0472">Membrane</keyword>
<gene>
    <name evidence="8" type="primary">nikMN</name>
    <name evidence="8" type="ORF">LOKVESSMR4R_02628</name>
</gene>
<comment type="subcellular location">
    <subcellularLocation>
        <location evidence="1">Cell membrane</location>
        <topology evidence="1">Multi-pass membrane protein</topology>
    </subcellularLocation>
</comment>
<dbReference type="Pfam" id="PF01891">
    <property type="entry name" value="CbiM"/>
    <property type="match status" value="1"/>
</dbReference>
<evidence type="ECO:0000256" key="6">
    <source>
        <dbReference type="ARBA" id="ARBA00023136"/>
    </source>
</evidence>
<protein>
    <submittedName>
        <fullName evidence="8">Fused nickel transport protein NikMN</fullName>
    </submittedName>
</protein>
<evidence type="ECO:0000256" key="1">
    <source>
        <dbReference type="ARBA" id="ARBA00004651"/>
    </source>
</evidence>
<dbReference type="AlphaFoldDB" id="A0A1Y0EE96"/>
<organism evidence="8 9">
    <name type="scientific">Yoonia vestfoldensis</name>
    <dbReference type="NCBI Taxonomy" id="245188"/>
    <lineage>
        <taxon>Bacteria</taxon>
        <taxon>Pseudomonadati</taxon>
        <taxon>Pseudomonadota</taxon>
        <taxon>Alphaproteobacteria</taxon>
        <taxon>Rhodobacterales</taxon>
        <taxon>Paracoccaceae</taxon>
        <taxon>Yoonia</taxon>
    </lineage>
</organism>
<dbReference type="PANTHER" id="PTHR34229">
    <property type="entry name" value="METAL TRANSPORT PROTEIN HI_1621-RELATED"/>
    <property type="match status" value="1"/>
</dbReference>
<evidence type="ECO:0000256" key="2">
    <source>
        <dbReference type="ARBA" id="ARBA00022448"/>
    </source>
</evidence>
<keyword evidence="3" id="KW-1003">Cell membrane</keyword>
<dbReference type="KEGG" id="lvs:LOKVESSMR4R_02628"/>
<feature type="transmembrane region" description="Helical" evidence="7">
    <location>
        <begin position="73"/>
        <end position="96"/>
    </location>
</feature>
<keyword evidence="4 7" id="KW-0812">Transmembrane</keyword>
<evidence type="ECO:0000256" key="3">
    <source>
        <dbReference type="ARBA" id="ARBA00022475"/>
    </source>
</evidence>
<keyword evidence="5 7" id="KW-1133">Transmembrane helix</keyword>
<dbReference type="Gene3D" id="1.10.1760.20">
    <property type="match status" value="1"/>
</dbReference>
<evidence type="ECO:0000256" key="7">
    <source>
        <dbReference type="SAM" id="Phobius"/>
    </source>
</evidence>
<accession>A0A1Y0EE96</accession>
<feature type="transmembrane region" description="Helical" evidence="7">
    <location>
        <begin position="134"/>
        <end position="162"/>
    </location>
</feature>
<evidence type="ECO:0000256" key="4">
    <source>
        <dbReference type="ARBA" id="ARBA00022692"/>
    </source>
</evidence>